<feature type="compositionally biased region" description="Low complexity" evidence="8">
    <location>
        <begin position="795"/>
        <end position="807"/>
    </location>
</feature>
<gene>
    <name evidence="13" type="ORF">SAMN05421630_113194</name>
</gene>
<dbReference type="PRINTS" id="PR01434">
    <property type="entry name" value="NADHDHGNASE5"/>
</dbReference>
<evidence type="ECO:0000313" key="14">
    <source>
        <dbReference type="Proteomes" id="UP000199494"/>
    </source>
</evidence>
<dbReference type="Pfam" id="PF13244">
    <property type="entry name" value="MbhD"/>
    <property type="match status" value="1"/>
</dbReference>
<feature type="transmembrane region" description="Helical" evidence="9">
    <location>
        <begin position="617"/>
        <end position="634"/>
    </location>
</feature>
<evidence type="ECO:0000313" key="13">
    <source>
        <dbReference type="EMBL" id="SDD86685.1"/>
    </source>
</evidence>
<evidence type="ECO:0000256" key="3">
    <source>
        <dbReference type="ARBA" id="ARBA00022475"/>
    </source>
</evidence>
<reference evidence="13 14" key="1">
    <citation type="submission" date="2016-10" db="EMBL/GenBank/DDBJ databases">
        <authorList>
            <person name="de Groot N.N."/>
        </authorList>
    </citation>
    <scope>NUCLEOTIDE SEQUENCE [LARGE SCALE GENOMIC DNA]</scope>
    <source>
        <strain evidence="13 14">CGMCC 4.5506</strain>
    </source>
</reference>
<evidence type="ECO:0000259" key="11">
    <source>
        <dbReference type="Pfam" id="PF13244"/>
    </source>
</evidence>
<dbReference type="STRING" id="530584.SAMN05421630_113194"/>
<feature type="compositionally biased region" description="Basic and acidic residues" evidence="8">
    <location>
        <begin position="766"/>
        <end position="781"/>
    </location>
</feature>
<dbReference type="PANTHER" id="PTHR43373">
    <property type="entry name" value="NA(+)/H(+) ANTIPORTER SUBUNIT"/>
    <property type="match status" value="1"/>
</dbReference>
<feature type="transmembrane region" description="Helical" evidence="9">
    <location>
        <begin position="162"/>
        <end position="187"/>
    </location>
</feature>
<feature type="domain" description="MrpA C-terminal/MbhD" evidence="11">
    <location>
        <begin position="599"/>
        <end position="663"/>
    </location>
</feature>
<organism evidence="13 14">
    <name type="scientific">Prauserella marina</name>
    <dbReference type="NCBI Taxonomy" id="530584"/>
    <lineage>
        <taxon>Bacteria</taxon>
        <taxon>Bacillati</taxon>
        <taxon>Actinomycetota</taxon>
        <taxon>Actinomycetes</taxon>
        <taxon>Pseudonocardiales</taxon>
        <taxon>Pseudonocardiaceae</taxon>
        <taxon>Prauserella</taxon>
    </lineage>
</organism>
<feature type="transmembrane region" description="Helical" evidence="9">
    <location>
        <begin position="560"/>
        <end position="580"/>
    </location>
</feature>
<dbReference type="InterPro" id="IPR025383">
    <property type="entry name" value="MrpA_C/MbhD"/>
</dbReference>
<feature type="transmembrane region" description="Helical" evidence="9">
    <location>
        <begin position="266"/>
        <end position="283"/>
    </location>
</feature>
<accession>A0A222VT40</accession>
<dbReference type="InterPro" id="IPR046806">
    <property type="entry name" value="MrpA_C/MbhE"/>
</dbReference>
<feature type="region of interest" description="Disordered" evidence="8">
    <location>
        <begin position="762"/>
        <end position="807"/>
    </location>
</feature>
<evidence type="ECO:0000256" key="9">
    <source>
        <dbReference type="SAM" id="Phobius"/>
    </source>
</evidence>
<dbReference type="OrthoDB" id="9811798at2"/>
<keyword evidence="2" id="KW-0813">Transport</keyword>
<comment type="subcellular location">
    <subcellularLocation>
        <location evidence="1">Cell membrane</location>
        <topology evidence="1">Multi-pass membrane protein</topology>
    </subcellularLocation>
    <subcellularLocation>
        <location evidence="7">Membrane</location>
        <topology evidence="7">Multi-pass membrane protein</topology>
    </subcellularLocation>
</comment>
<keyword evidence="4 7" id="KW-0812">Transmembrane</keyword>
<dbReference type="GO" id="GO:0005886">
    <property type="term" value="C:plasma membrane"/>
    <property type="evidence" value="ECO:0007669"/>
    <property type="project" value="UniProtKB-SubCell"/>
</dbReference>
<evidence type="ECO:0000256" key="7">
    <source>
        <dbReference type="RuleBase" id="RU000320"/>
    </source>
</evidence>
<feature type="transmembrane region" description="Helical" evidence="9">
    <location>
        <begin position="108"/>
        <end position="125"/>
    </location>
</feature>
<feature type="transmembrane region" description="Helical" evidence="9">
    <location>
        <begin position="679"/>
        <end position="700"/>
    </location>
</feature>
<evidence type="ECO:0000256" key="2">
    <source>
        <dbReference type="ARBA" id="ARBA00022448"/>
    </source>
</evidence>
<feature type="transmembrane region" description="Helical" evidence="9">
    <location>
        <begin position="199"/>
        <end position="215"/>
    </location>
</feature>
<feature type="transmembrane region" description="Helical" evidence="9">
    <location>
        <begin position="322"/>
        <end position="342"/>
    </location>
</feature>
<dbReference type="PANTHER" id="PTHR43373:SF1">
    <property type="entry name" value="NA(+)_H(+) ANTIPORTER SUBUNIT A"/>
    <property type="match status" value="1"/>
</dbReference>
<feature type="transmembrane region" description="Helical" evidence="9">
    <location>
        <begin position="131"/>
        <end position="150"/>
    </location>
</feature>
<dbReference type="InterPro" id="IPR050616">
    <property type="entry name" value="CPA3_Na-H_Antiporter_A"/>
</dbReference>
<dbReference type="EMBL" id="FMZE01000013">
    <property type="protein sequence ID" value="SDD86685.1"/>
    <property type="molecule type" value="Genomic_DNA"/>
</dbReference>
<name>A0A222VT40_9PSEU</name>
<evidence type="ECO:0000256" key="4">
    <source>
        <dbReference type="ARBA" id="ARBA00022692"/>
    </source>
</evidence>
<protein>
    <submittedName>
        <fullName evidence="13">Multicomponent Na+:H+ antiporter subunit A</fullName>
    </submittedName>
</protein>
<evidence type="ECO:0000259" key="12">
    <source>
        <dbReference type="Pfam" id="PF20501"/>
    </source>
</evidence>
<evidence type="ECO:0000256" key="8">
    <source>
        <dbReference type="SAM" id="MobiDB-lite"/>
    </source>
</evidence>
<feature type="transmembrane region" description="Helical" evidence="9">
    <location>
        <begin position="592"/>
        <end position="610"/>
    </location>
</feature>
<sequence length="807" mass="84902">MLIAIAAHLVLAALLPLIARRWGKVAFLVGALAPAATLGYALTGTGKALGDQPPTESVAWAPDIGLEFTTRFDALSLIMILLVSGIGAVVLCYYFFYAKPDDSSVARNSALLTMFAGAMLGLVLADDIISLYLFWELTTVCSFLLVGGDGSTKKLRRSATQALLVTASGGLAMLLGLILLGTAAGTFRISEIIADPPDGSVVTAAALLILLGALTKSAQVPFHPWLPGAMVAPTPVSAYLHAAAMVKAGVYLVARFAPAFAGLPAWWIPIVVLGLWTMVLGGFRALREHDLKTLLAYGTVSQLGFLMVLLGVGTWISAVADATLILAHGLFKSALFLTVGIIDKRTGTRDIRELSGLGKRWPMLAIFATLAVLSMAGFPPLLGFLGKEVALEALLHGDTKDLLLLVGVAIGSVFTVAYSLRFLTGAFRTRKDAEPIPATQPGVGMSTMVALPAIAGLVLPFATALLEPLVAGYADDYVTRRPSYELGLWHGITGPLVLSAVILLLGYGLFRAAPVLVPKLSGWVPGPLQAQRGYRYSVAGLEWVSHAVTGRLQAGSLPTYIGVILVVMVLVPGGGLLAGVDWPGELRWFDSWLQLPLAILVVAATFTVVLARRRLTAVLLTGAVGYGIGALFIVDGGSDLALAQFLVETLTLVVFVFVIRRFPPRFIEERHFIRKDRWVKAGISVVAGLFVAVVAVLVSASREPGMPAASTAYIENAEAETGASNVVNAIIVDFRAFDTIGEIAVLAVAATGAASLILARARSRSAQRDSPDDDPAGRSEPPDGDSPDSALGARTATDTTEATEVNR</sequence>
<keyword evidence="14" id="KW-1185">Reference proteome</keyword>
<dbReference type="Proteomes" id="UP000199494">
    <property type="component" value="Unassembled WGS sequence"/>
</dbReference>
<dbReference type="Pfam" id="PF20501">
    <property type="entry name" value="MbhE"/>
    <property type="match status" value="1"/>
</dbReference>
<feature type="transmembrane region" description="Helical" evidence="9">
    <location>
        <begin position="443"/>
        <end position="466"/>
    </location>
</feature>
<dbReference type="InterPro" id="IPR001750">
    <property type="entry name" value="ND/Mrp_TM"/>
</dbReference>
<feature type="transmembrane region" description="Helical" evidence="9">
    <location>
        <begin position="74"/>
        <end position="96"/>
    </location>
</feature>
<dbReference type="AlphaFoldDB" id="A0A222VT40"/>
<feature type="transmembrane region" description="Helical" evidence="9">
    <location>
        <begin position="640"/>
        <end position="659"/>
    </location>
</feature>
<evidence type="ECO:0000259" key="10">
    <source>
        <dbReference type="Pfam" id="PF00361"/>
    </source>
</evidence>
<feature type="transmembrane region" description="Helical" evidence="9">
    <location>
        <begin position="486"/>
        <end position="510"/>
    </location>
</feature>
<feature type="transmembrane region" description="Helical" evidence="9">
    <location>
        <begin position="402"/>
        <end position="423"/>
    </location>
</feature>
<evidence type="ECO:0000256" key="5">
    <source>
        <dbReference type="ARBA" id="ARBA00022989"/>
    </source>
</evidence>
<feature type="transmembrane region" description="Helical" evidence="9">
    <location>
        <begin position="743"/>
        <end position="761"/>
    </location>
</feature>
<dbReference type="RefSeq" id="WP_091810199.1">
    <property type="nucleotide sequence ID" value="NZ_CP016353.1"/>
</dbReference>
<keyword evidence="3" id="KW-1003">Cell membrane</keyword>
<feature type="transmembrane region" description="Helical" evidence="9">
    <location>
        <begin position="295"/>
        <end position="316"/>
    </location>
</feature>
<dbReference type="Pfam" id="PF00361">
    <property type="entry name" value="Proton_antipo_M"/>
    <property type="match status" value="1"/>
</dbReference>
<evidence type="ECO:0000256" key="6">
    <source>
        <dbReference type="ARBA" id="ARBA00023136"/>
    </source>
</evidence>
<keyword evidence="5 9" id="KW-1133">Transmembrane helix</keyword>
<feature type="domain" description="NADH:quinone oxidoreductase/Mrp antiporter transmembrane" evidence="10">
    <location>
        <begin position="125"/>
        <end position="407"/>
    </location>
</feature>
<proteinExistence type="predicted"/>
<feature type="domain" description="MrpA C-terminal/MbhE" evidence="12">
    <location>
        <begin position="680"/>
        <end position="757"/>
    </location>
</feature>
<keyword evidence="6 9" id="KW-0472">Membrane</keyword>
<evidence type="ECO:0000256" key="1">
    <source>
        <dbReference type="ARBA" id="ARBA00004651"/>
    </source>
</evidence>
<feature type="transmembrane region" description="Helical" evidence="9">
    <location>
        <begin position="363"/>
        <end position="382"/>
    </location>
</feature>
<dbReference type="KEGG" id="pmad:BAY61_21165"/>